<proteinExistence type="predicted"/>
<gene>
    <name evidence="2" type="ORF">PG986_003015</name>
</gene>
<comment type="caution">
    <text evidence="2">The sequence shown here is derived from an EMBL/GenBank/DDBJ whole genome shotgun (WGS) entry which is preliminary data.</text>
</comment>
<evidence type="ECO:0000313" key="3">
    <source>
        <dbReference type="Proteomes" id="UP001391051"/>
    </source>
</evidence>
<dbReference type="Proteomes" id="UP001391051">
    <property type="component" value="Unassembled WGS sequence"/>
</dbReference>
<feature type="compositionally biased region" description="Basic and acidic residues" evidence="1">
    <location>
        <begin position="9"/>
        <end position="23"/>
    </location>
</feature>
<organism evidence="2 3">
    <name type="scientific">Apiospora aurea</name>
    <dbReference type="NCBI Taxonomy" id="335848"/>
    <lineage>
        <taxon>Eukaryota</taxon>
        <taxon>Fungi</taxon>
        <taxon>Dikarya</taxon>
        <taxon>Ascomycota</taxon>
        <taxon>Pezizomycotina</taxon>
        <taxon>Sordariomycetes</taxon>
        <taxon>Xylariomycetidae</taxon>
        <taxon>Amphisphaeriales</taxon>
        <taxon>Apiosporaceae</taxon>
        <taxon>Apiospora</taxon>
    </lineage>
</organism>
<evidence type="ECO:0000313" key="2">
    <source>
        <dbReference type="EMBL" id="KAK7962190.1"/>
    </source>
</evidence>
<sequence>MDFGQTARMTREEAGEDGERADDLYSPGFPGAAEQSRAEQSRAEQSRAEQSRAEQSRAEQSRAEQSRPSSPREWVYVCDFLETHSVFWLVPVEDKYMLINSSRTSSRKSALVVVMYQQAPGPTAGFGEWTGFSGASHSTPSKVSPELQIW</sequence>
<accession>A0ABR1QQG7</accession>
<feature type="region of interest" description="Disordered" evidence="1">
    <location>
        <begin position="1"/>
        <end position="71"/>
    </location>
</feature>
<evidence type="ECO:0000256" key="1">
    <source>
        <dbReference type="SAM" id="MobiDB-lite"/>
    </source>
</evidence>
<keyword evidence="3" id="KW-1185">Reference proteome</keyword>
<dbReference type="RefSeq" id="XP_066704301.1">
    <property type="nucleotide sequence ID" value="XM_066839237.1"/>
</dbReference>
<protein>
    <submittedName>
        <fullName evidence="2">Uncharacterized protein</fullName>
    </submittedName>
</protein>
<dbReference type="GeneID" id="92072299"/>
<dbReference type="EMBL" id="JAQQWE010000002">
    <property type="protein sequence ID" value="KAK7962190.1"/>
    <property type="molecule type" value="Genomic_DNA"/>
</dbReference>
<reference evidence="2 3" key="1">
    <citation type="submission" date="2023-01" db="EMBL/GenBank/DDBJ databases">
        <title>Analysis of 21 Apiospora genomes using comparative genomics revels a genus with tremendous synthesis potential of carbohydrate active enzymes and secondary metabolites.</title>
        <authorList>
            <person name="Sorensen T."/>
        </authorList>
    </citation>
    <scope>NUCLEOTIDE SEQUENCE [LARGE SCALE GENOMIC DNA]</scope>
    <source>
        <strain evidence="2 3">CBS 24483</strain>
    </source>
</reference>
<name>A0ABR1QQG7_9PEZI</name>
<feature type="compositionally biased region" description="Basic and acidic residues" evidence="1">
    <location>
        <begin position="36"/>
        <end position="65"/>
    </location>
</feature>